<evidence type="ECO:0000259" key="6">
    <source>
        <dbReference type="Pfam" id="PF00700"/>
    </source>
</evidence>
<dbReference type="KEGG" id="txa:HQN79_08275"/>
<dbReference type="GO" id="GO:0005576">
    <property type="term" value="C:extracellular region"/>
    <property type="evidence" value="ECO:0007669"/>
    <property type="project" value="UniProtKB-SubCell"/>
</dbReference>
<dbReference type="GO" id="GO:0009288">
    <property type="term" value="C:bacterial-type flagellum"/>
    <property type="evidence" value="ECO:0007669"/>
    <property type="project" value="UniProtKB-SubCell"/>
</dbReference>
<dbReference type="Pfam" id="PF00700">
    <property type="entry name" value="Flagellin_C"/>
    <property type="match status" value="1"/>
</dbReference>
<dbReference type="InterPro" id="IPR001492">
    <property type="entry name" value="Flagellin"/>
</dbReference>
<accession>A0A7D4SNJ2</accession>
<evidence type="ECO:0000313" key="8">
    <source>
        <dbReference type="Proteomes" id="UP000504724"/>
    </source>
</evidence>
<evidence type="ECO:0000256" key="3">
    <source>
        <dbReference type="ARBA" id="ARBA00023143"/>
    </source>
</evidence>
<keyword evidence="7" id="KW-0966">Cell projection</keyword>
<protein>
    <recommendedName>
        <fullName evidence="4">Flagellin</fullName>
    </recommendedName>
</protein>
<dbReference type="GO" id="GO:0005198">
    <property type="term" value="F:structural molecule activity"/>
    <property type="evidence" value="ECO:0007669"/>
    <property type="project" value="UniProtKB-UniRule"/>
</dbReference>
<dbReference type="RefSeq" id="WP_173285495.1">
    <property type="nucleotide sequence ID" value="NZ_CP054020.1"/>
</dbReference>
<dbReference type="PANTHER" id="PTHR42792:SF2">
    <property type="entry name" value="FLAGELLIN"/>
    <property type="match status" value="1"/>
</dbReference>
<evidence type="ECO:0000256" key="2">
    <source>
        <dbReference type="ARBA" id="ARBA00022525"/>
    </source>
</evidence>
<dbReference type="PANTHER" id="PTHR42792">
    <property type="entry name" value="FLAGELLIN"/>
    <property type="match status" value="1"/>
</dbReference>
<dbReference type="PRINTS" id="PR00207">
    <property type="entry name" value="FLAGELLIN"/>
</dbReference>
<comment type="function">
    <text evidence="4">Flagellin is the subunit protein which polymerizes to form the filaments of bacterial flagella.</text>
</comment>
<name>A0A7D4SNJ2_9GAMM</name>
<evidence type="ECO:0000313" key="7">
    <source>
        <dbReference type="EMBL" id="QKI89561.1"/>
    </source>
</evidence>
<proteinExistence type="inferred from homology"/>
<comment type="subcellular location">
    <subcellularLocation>
        <location evidence="4">Secreted</location>
    </subcellularLocation>
    <subcellularLocation>
        <location evidence="4">Bacterial flagellum</location>
    </subcellularLocation>
</comment>
<dbReference type="AlphaFoldDB" id="A0A7D4SNJ2"/>
<comment type="similarity">
    <text evidence="1 4">Belongs to the bacterial flagellin family.</text>
</comment>
<keyword evidence="7" id="KW-0969">Cilium</keyword>
<feature type="domain" description="Flagellin C-terminal" evidence="6">
    <location>
        <begin position="189"/>
        <end position="273"/>
    </location>
</feature>
<feature type="domain" description="Flagellin N-terminal" evidence="5">
    <location>
        <begin position="5"/>
        <end position="143"/>
    </location>
</feature>
<sequence>MAMVINTNMAAINATRILDKTTVEQSTSMERLTSGLEINGAKDNAAGLAIATGMTSQIRGTDQAIRNANDGISLAQTMDGSMEEVVNMMQRMRELGVQALNGTYSDENRAQMNTEYSQLAAEIKRVGETTSFNDKNLLNGSATQFSVHVGWQVGSANQVKLSTYDALTLGSDLGGLTISTATAASTAITSIDTKLGSINEFRAKWGAVQNRLESTVSNLANVNENMNAARSRIQDADFAKESANLARTQVLQQAGMSMLSQANSNSQNVLSLLR</sequence>
<gene>
    <name evidence="7" type="ORF">HQN79_08275</name>
</gene>
<dbReference type="InterPro" id="IPR042187">
    <property type="entry name" value="Flagellin_C_sub2"/>
</dbReference>
<dbReference type="SUPFAM" id="SSF64518">
    <property type="entry name" value="Phase 1 flagellin"/>
    <property type="match status" value="1"/>
</dbReference>
<keyword evidence="2 4" id="KW-0964">Secreted</keyword>
<dbReference type="Gene3D" id="6.10.280.190">
    <property type="match status" value="1"/>
</dbReference>
<evidence type="ECO:0000256" key="4">
    <source>
        <dbReference type="RuleBase" id="RU362073"/>
    </source>
</evidence>
<dbReference type="Gene3D" id="6.10.10.10">
    <property type="entry name" value="Flagellar export chaperone, C-terminal domain"/>
    <property type="match status" value="1"/>
</dbReference>
<keyword evidence="8" id="KW-1185">Reference proteome</keyword>
<dbReference type="Gene3D" id="1.20.1330.10">
    <property type="entry name" value="f41 fragment of flagellin, N-terminal domain"/>
    <property type="match status" value="2"/>
</dbReference>
<dbReference type="Pfam" id="PF00669">
    <property type="entry name" value="Flagellin_N"/>
    <property type="match status" value="1"/>
</dbReference>
<dbReference type="InterPro" id="IPR001029">
    <property type="entry name" value="Flagellin_N"/>
</dbReference>
<keyword evidence="3 4" id="KW-0975">Bacterial flagellum</keyword>
<dbReference type="EMBL" id="CP054020">
    <property type="protein sequence ID" value="QKI89561.1"/>
    <property type="molecule type" value="Genomic_DNA"/>
</dbReference>
<dbReference type="InterPro" id="IPR046358">
    <property type="entry name" value="Flagellin_C"/>
</dbReference>
<evidence type="ECO:0000259" key="5">
    <source>
        <dbReference type="Pfam" id="PF00669"/>
    </source>
</evidence>
<dbReference type="Proteomes" id="UP000504724">
    <property type="component" value="Chromosome"/>
</dbReference>
<evidence type="ECO:0000256" key="1">
    <source>
        <dbReference type="ARBA" id="ARBA00005709"/>
    </source>
</evidence>
<organism evidence="7 8">
    <name type="scientific">Thiomicrorhabdus xiamenensis</name>
    <dbReference type="NCBI Taxonomy" id="2739063"/>
    <lineage>
        <taxon>Bacteria</taxon>
        <taxon>Pseudomonadati</taxon>
        <taxon>Pseudomonadota</taxon>
        <taxon>Gammaproteobacteria</taxon>
        <taxon>Thiotrichales</taxon>
        <taxon>Piscirickettsiaceae</taxon>
        <taxon>Thiomicrorhabdus</taxon>
    </lineage>
</organism>
<reference evidence="7 8" key="1">
    <citation type="submission" date="2020-05" db="EMBL/GenBank/DDBJ databases">
        <title>Thiomicrorhabdus sediminis sp.nov. and Thiomicrorhabdus xiamenensis sp.nov., novel sulfur-oxidizing bacteria isolated from coastal sediment.</title>
        <authorList>
            <person name="Liu X."/>
        </authorList>
    </citation>
    <scope>NUCLEOTIDE SEQUENCE [LARGE SCALE GENOMIC DNA]</scope>
    <source>
        <strain evidence="7 8">G2</strain>
    </source>
</reference>
<keyword evidence="7" id="KW-0282">Flagellum</keyword>